<dbReference type="RefSeq" id="WP_187569543.1">
    <property type="nucleotide sequence ID" value="NZ_CP060711.1"/>
</dbReference>
<name>A0A7G9QR01_9GAMM</name>
<protein>
    <recommendedName>
        <fullName evidence="3">Transcription initiation factor TFIIIB</fullName>
    </recommendedName>
</protein>
<dbReference type="AlphaFoldDB" id="A0A7G9QR01"/>
<evidence type="ECO:0008006" key="3">
    <source>
        <dbReference type="Google" id="ProtNLM"/>
    </source>
</evidence>
<accession>A0A7G9QR01</accession>
<dbReference type="EMBL" id="CP060711">
    <property type="protein sequence ID" value="QNN45776.1"/>
    <property type="molecule type" value="Genomic_DNA"/>
</dbReference>
<proteinExistence type="predicted"/>
<sequence length="77" mass="8198">MATRKTCPECDGTNLHVHGGIAAKGGYGPDLLPGTSGIFTSAKMKAVVCKDCGLVRFYASQEALARITSDRGWQRLL</sequence>
<gene>
    <name evidence="1" type="ORF">H9L17_11290</name>
</gene>
<dbReference type="Proteomes" id="UP000515977">
    <property type="component" value="Chromosome"/>
</dbReference>
<evidence type="ECO:0000313" key="1">
    <source>
        <dbReference type="EMBL" id="QNN45776.1"/>
    </source>
</evidence>
<reference evidence="1 2" key="1">
    <citation type="submission" date="2020-08" db="EMBL/GenBank/DDBJ databases">
        <title>Genome sequence of Thermomonas brevis KACC 16975T.</title>
        <authorList>
            <person name="Hyun D.-W."/>
            <person name="Bae J.-W."/>
        </authorList>
    </citation>
    <scope>NUCLEOTIDE SEQUENCE [LARGE SCALE GENOMIC DNA]</scope>
    <source>
        <strain evidence="1 2">KACC 16975</strain>
    </source>
</reference>
<evidence type="ECO:0000313" key="2">
    <source>
        <dbReference type="Proteomes" id="UP000515977"/>
    </source>
</evidence>
<dbReference type="KEGG" id="tbv:H9L17_11290"/>
<keyword evidence="2" id="KW-1185">Reference proteome</keyword>
<organism evidence="1 2">
    <name type="scientific">Thermomonas brevis</name>
    <dbReference type="NCBI Taxonomy" id="215691"/>
    <lineage>
        <taxon>Bacteria</taxon>
        <taxon>Pseudomonadati</taxon>
        <taxon>Pseudomonadota</taxon>
        <taxon>Gammaproteobacteria</taxon>
        <taxon>Lysobacterales</taxon>
        <taxon>Lysobacteraceae</taxon>
        <taxon>Thermomonas</taxon>
    </lineage>
</organism>